<keyword evidence="6 13" id="KW-0479">Metal-binding</keyword>
<dbReference type="InterPro" id="IPR024728">
    <property type="entry name" value="PolY_HhH_motif"/>
</dbReference>
<evidence type="ECO:0000256" key="12">
    <source>
        <dbReference type="ARBA" id="ARBA00049244"/>
    </source>
</evidence>
<proteinExistence type="inferred from homology"/>
<comment type="similarity">
    <text evidence="1 13">Belongs to the DNA polymerase type-Y family.</text>
</comment>
<dbReference type="SUPFAM" id="SSF100879">
    <property type="entry name" value="Lesion bypass DNA polymerase (Y-family), little finger domain"/>
    <property type="match status" value="1"/>
</dbReference>
<keyword evidence="11 13" id="KW-0234">DNA repair</keyword>
<dbReference type="Pfam" id="PF11798">
    <property type="entry name" value="IMS_HHH"/>
    <property type="match status" value="1"/>
</dbReference>
<evidence type="ECO:0000256" key="4">
    <source>
        <dbReference type="ARBA" id="ARBA00022695"/>
    </source>
</evidence>
<dbReference type="NCBIfam" id="NF002677">
    <property type="entry name" value="PRK02406.1"/>
    <property type="match status" value="1"/>
</dbReference>
<dbReference type="PANTHER" id="PTHR11076">
    <property type="entry name" value="DNA REPAIR POLYMERASE UMUC / TRANSFERASE FAMILY MEMBER"/>
    <property type="match status" value="1"/>
</dbReference>
<dbReference type="PANTHER" id="PTHR11076:SF33">
    <property type="entry name" value="DNA POLYMERASE KAPPA"/>
    <property type="match status" value="1"/>
</dbReference>
<dbReference type="InterPro" id="IPR017961">
    <property type="entry name" value="DNA_pol_Y-fam_little_finger"/>
</dbReference>
<feature type="binding site" evidence="13">
    <location>
        <position position="107"/>
    </location>
    <ligand>
        <name>Mg(2+)</name>
        <dbReference type="ChEBI" id="CHEBI:18420"/>
    </ligand>
</feature>
<dbReference type="FunFam" id="3.30.1490.100:FF:000004">
    <property type="entry name" value="DNA polymerase IV"/>
    <property type="match status" value="1"/>
</dbReference>
<evidence type="ECO:0000313" key="16">
    <source>
        <dbReference type="Proteomes" id="UP000245607"/>
    </source>
</evidence>
<dbReference type="InterPro" id="IPR036775">
    <property type="entry name" value="DNA_pol_Y-fam_lit_finger_sf"/>
</dbReference>
<keyword evidence="5 13" id="KW-0235">DNA replication</keyword>
<dbReference type="InterPro" id="IPR043502">
    <property type="entry name" value="DNA/RNA_pol_sf"/>
</dbReference>
<dbReference type="InterPro" id="IPR043128">
    <property type="entry name" value="Rev_trsase/Diguanyl_cyclase"/>
</dbReference>
<dbReference type="Pfam" id="PF00817">
    <property type="entry name" value="IMS"/>
    <property type="match status" value="1"/>
</dbReference>
<keyword evidence="2 13" id="KW-0515">Mutator protein</keyword>
<keyword evidence="7 13" id="KW-0227">DNA damage</keyword>
<evidence type="ECO:0000256" key="13">
    <source>
        <dbReference type="HAMAP-Rule" id="MF_01113"/>
    </source>
</evidence>
<feature type="active site" evidence="13">
    <location>
        <position position="108"/>
    </location>
</feature>
<evidence type="ECO:0000256" key="2">
    <source>
        <dbReference type="ARBA" id="ARBA00022457"/>
    </source>
</evidence>
<comment type="subunit">
    <text evidence="13">Monomer.</text>
</comment>
<evidence type="ECO:0000313" key="15">
    <source>
        <dbReference type="EMBL" id="PWG53391.1"/>
    </source>
</evidence>
<dbReference type="AlphaFoldDB" id="A0A2U2M959"/>
<evidence type="ECO:0000256" key="11">
    <source>
        <dbReference type="ARBA" id="ARBA00023204"/>
    </source>
</evidence>
<dbReference type="CDD" id="cd03586">
    <property type="entry name" value="PolY_Pol_IV_kappa"/>
    <property type="match status" value="1"/>
</dbReference>
<name>A0A2U2M959_9LACO</name>
<dbReference type="InterPro" id="IPR001126">
    <property type="entry name" value="UmuC"/>
</dbReference>
<evidence type="ECO:0000256" key="7">
    <source>
        <dbReference type="ARBA" id="ARBA00022763"/>
    </source>
</evidence>
<feature type="binding site" evidence="13">
    <location>
        <position position="9"/>
    </location>
    <ligand>
        <name>Mg(2+)</name>
        <dbReference type="ChEBI" id="CHEBI:18420"/>
    </ligand>
</feature>
<evidence type="ECO:0000256" key="1">
    <source>
        <dbReference type="ARBA" id="ARBA00010945"/>
    </source>
</evidence>
<dbReference type="GO" id="GO:0006281">
    <property type="term" value="P:DNA repair"/>
    <property type="evidence" value="ECO:0007669"/>
    <property type="project" value="UniProtKB-UniRule"/>
</dbReference>
<dbReference type="Gene3D" id="3.30.1490.100">
    <property type="entry name" value="DNA polymerase, Y-family, little finger domain"/>
    <property type="match status" value="1"/>
</dbReference>
<comment type="cofactor">
    <cofactor evidence="13">
        <name>Mg(2+)</name>
        <dbReference type="ChEBI" id="CHEBI:18420"/>
    </cofactor>
    <text evidence="13">Binds 2 magnesium ions per subunit.</text>
</comment>
<comment type="catalytic activity">
    <reaction evidence="12 13">
        <text>DNA(n) + a 2'-deoxyribonucleoside 5'-triphosphate = DNA(n+1) + diphosphate</text>
        <dbReference type="Rhea" id="RHEA:22508"/>
        <dbReference type="Rhea" id="RHEA-COMP:17339"/>
        <dbReference type="Rhea" id="RHEA-COMP:17340"/>
        <dbReference type="ChEBI" id="CHEBI:33019"/>
        <dbReference type="ChEBI" id="CHEBI:61560"/>
        <dbReference type="ChEBI" id="CHEBI:173112"/>
        <dbReference type="EC" id="2.7.7.7"/>
    </reaction>
</comment>
<keyword evidence="10 13" id="KW-0238">DNA-binding</keyword>
<dbReference type="HAMAP" id="MF_01113">
    <property type="entry name" value="DNApol_IV"/>
    <property type="match status" value="1"/>
</dbReference>
<dbReference type="InterPro" id="IPR022880">
    <property type="entry name" value="DNApol_IV"/>
</dbReference>
<dbReference type="Gene3D" id="3.30.70.270">
    <property type="match status" value="1"/>
</dbReference>
<evidence type="ECO:0000256" key="6">
    <source>
        <dbReference type="ARBA" id="ARBA00022723"/>
    </source>
</evidence>
<sequence>MERKILHIDMDAFYASIEMRDNPEYLNKPLVIARNPKHTAGKGVVATANYVARKYGIHSAMSAQKALDKCPHAIFKTPDFAKYRRVSSQIHTIFHEYTDKIENVALDEAYLDITENKLGIKSAVEVACRIQREIYLKTKLTCSTGVSYNKFLAKLASDYSKPFGITVVTPDDVQDFLFNMPIKKFRGVGKKTLPKMYEEGIYYGIDLYNKKEIDLINKFGKIGHILYQRVRGIDMRPVEWKRERKSVGKERTFDQPLKTVEEVDSQLRLIATKLVGITTSRQIRGKTLVIKVRNNDFETVTKRTTLQDYIPNDVENIVFYGKQLFEEVQDIDIDIDVRLLGLTLTNLDTVNFENMSLPI</sequence>
<keyword evidence="4 13" id="KW-0548">Nucleotidyltransferase</keyword>
<dbReference type="PROSITE" id="PS50173">
    <property type="entry name" value="UMUC"/>
    <property type="match status" value="1"/>
</dbReference>
<dbReference type="GO" id="GO:0009432">
    <property type="term" value="P:SOS response"/>
    <property type="evidence" value="ECO:0007669"/>
    <property type="project" value="TreeGrafter"/>
</dbReference>
<organism evidence="15 16">
    <name type="scientific">Ligilactobacillus salivarius</name>
    <dbReference type="NCBI Taxonomy" id="1624"/>
    <lineage>
        <taxon>Bacteria</taxon>
        <taxon>Bacillati</taxon>
        <taxon>Bacillota</taxon>
        <taxon>Bacilli</taxon>
        <taxon>Lactobacillales</taxon>
        <taxon>Lactobacillaceae</taxon>
        <taxon>Ligilactobacillus</taxon>
    </lineage>
</organism>
<evidence type="ECO:0000256" key="8">
    <source>
        <dbReference type="ARBA" id="ARBA00022842"/>
    </source>
</evidence>
<evidence type="ECO:0000256" key="9">
    <source>
        <dbReference type="ARBA" id="ARBA00022932"/>
    </source>
</evidence>
<dbReference type="SUPFAM" id="SSF56672">
    <property type="entry name" value="DNA/RNA polymerases"/>
    <property type="match status" value="1"/>
</dbReference>
<evidence type="ECO:0000256" key="3">
    <source>
        <dbReference type="ARBA" id="ARBA00022679"/>
    </source>
</evidence>
<evidence type="ECO:0000256" key="10">
    <source>
        <dbReference type="ARBA" id="ARBA00023125"/>
    </source>
</evidence>
<dbReference type="GO" id="GO:0000287">
    <property type="term" value="F:magnesium ion binding"/>
    <property type="evidence" value="ECO:0007669"/>
    <property type="project" value="UniProtKB-UniRule"/>
</dbReference>
<comment type="caution">
    <text evidence="15">The sequence shown here is derived from an EMBL/GenBank/DDBJ whole genome shotgun (WGS) entry which is preliminary data.</text>
</comment>
<feature type="site" description="Substrate discrimination" evidence="13">
    <location>
        <position position="14"/>
    </location>
</feature>
<evidence type="ECO:0000259" key="14">
    <source>
        <dbReference type="PROSITE" id="PS50173"/>
    </source>
</evidence>
<dbReference type="RefSeq" id="WP_109241981.1">
    <property type="nucleotide sequence ID" value="NZ_QFAS01000005.1"/>
</dbReference>
<protein>
    <recommendedName>
        <fullName evidence="13">DNA polymerase IV</fullName>
        <shortName evidence="13">Pol IV</shortName>
        <ecNumber evidence="13">2.7.7.7</ecNumber>
    </recommendedName>
</protein>
<keyword evidence="13" id="KW-0963">Cytoplasm</keyword>
<dbReference type="Gene3D" id="3.40.1170.60">
    <property type="match status" value="1"/>
</dbReference>
<dbReference type="InterPro" id="IPR050116">
    <property type="entry name" value="DNA_polymerase-Y"/>
</dbReference>
<evidence type="ECO:0000256" key="5">
    <source>
        <dbReference type="ARBA" id="ARBA00022705"/>
    </source>
</evidence>
<keyword evidence="9 13" id="KW-0239">DNA-directed DNA polymerase</keyword>
<dbReference type="Gene3D" id="1.10.150.20">
    <property type="entry name" value="5' to 3' exonuclease, C-terminal subdomain"/>
    <property type="match status" value="1"/>
</dbReference>
<dbReference type="Proteomes" id="UP000245607">
    <property type="component" value="Unassembled WGS sequence"/>
</dbReference>
<dbReference type="EC" id="2.7.7.7" evidence="13"/>
<dbReference type="Pfam" id="PF11799">
    <property type="entry name" value="IMS_C"/>
    <property type="match status" value="1"/>
</dbReference>
<comment type="subcellular location">
    <subcellularLocation>
        <location evidence="13">Cytoplasm</location>
    </subcellularLocation>
</comment>
<dbReference type="GO" id="GO:0003887">
    <property type="term" value="F:DNA-directed DNA polymerase activity"/>
    <property type="evidence" value="ECO:0007669"/>
    <property type="project" value="UniProtKB-UniRule"/>
</dbReference>
<dbReference type="GO" id="GO:0006261">
    <property type="term" value="P:DNA-templated DNA replication"/>
    <property type="evidence" value="ECO:0007669"/>
    <property type="project" value="UniProtKB-UniRule"/>
</dbReference>
<accession>A0A2U2M959</accession>
<keyword evidence="8 13" id="KW-0460">Magnesium</keyword>
<dbReference type="GO" id="GO:0003684">
    <property type="term" value="F:damaged DNA binding"/>
    <property type="evidence" value="ECO:0007669"/>
    <property type="project" value="InterPro"/>
</dbReference>
<dbReference type="GO" id="GO:0042276">
    <property type="term" value="P:error-prone translesion synthesis"/>
    <property type="evidence" value="ECO:0007669"/>
    <property type="project" value="TreeGrafter"/>
</dbReference>
<dbReference type="EMBL" id="QFAS01000005">
    <property type="protein sequence ID" value="PWG53391.1"/>
    <property type="molecule type" value="Genomic_DNA"/>
</dbReference>
<dbReference type="GO" id="GO:0005829">
    <property type="term" value="C:cytosol"/>
    <property type="evidence" value="ECO:0007669"/>
    <property type="project" value="TreeGrafter"/>
</dbReference>
<reference evidence="15 16" key="1">
    <citation type="submission" date="2018-05" db="EMBL/GenBank/DDBJ databases">
        <title>Lactobacillus salivarius genome sequencing and assembly.</title>
        <authorList>
            <person name="Audisio C."/>
            <person name="Albarracin L."/>
            <person name="Torres M.J."/>
            <person name="Hebert E.M."/>
            <person name="Saavedra L."/>
        </authorList>
    </citation>
    <scope>NUCLEOTIDE SEQUENCE [LARGE SCALE GENOMIC DNA]</scope>
    <source>
        <strain evidence="15 16">A3iob</strain>
    </source>
</reference>
<gene>
    <name evidence="13" type="primary">dinB</name>
    <name evidence="15" type="ORF">DB362_05570</name>
</gene>
<keyword evidence="3 13" id="KW-0808">Transferase</keyword>
<feature type="domain" description="UmuC" evidence="14">
    <location>
        <begin position="5"/>
        <end position="189"/>
    </location>
</feature>
<comment type="function">
    <text evidence="13">Poorly processive, error-prone DNA polymerase involved in untargeted mutagenesis. Copies undamaged DNA at stalled replication forks, which arise in vivo from mismatched or misaligned primer ends. These misaligned primers can be extended by PolIV. Exhibits no 3'-5' exonuclease (proofreading) activity. May be involved in translesional synthesis, in conjunction with the beta clamp from PolIII.</text>
</comment>